<name>A0A067SLA5_GALM3</name>
<accession>A0A067SLA5</accession>
<keyword evidence="1" id="KW-1133">Transmembrane helix</keyword>
<dbReference type="Pfam" id="PF20151">
    <property type="entry name" value="DUF6533"/>
    <property type="match status" value="1"/>
</dbReference>
<feature type="transmembrane region" description="Helical" evidence="1">
    <location>
        <begin position="45"/>
        <end position="67"/>
    </location>
</feature>
<evidence type="ECO:0000313" key="3">
    <source>
        <dbReference type="EMBL" id="KDR71735.1"/>
    </source>
</evidence>
<evidence type="ECO:0000256" key="1">
    <source>
        <dbReference type="SAM" id="Phobius"/>
    </source>
</evidence>
<proteinExistence type="predicted"/>
<feature type="domain" description="DUF6533" evidence="2">
    <location>
        <begin position="50"/>
        <end position="97"/>
    </location>
</feature>
<sequence>MSTLGDMGQHHPLFPISTGNHILPRELLLEAVELSPSALLARDTFLVNAFSLAALTWLVYDMALNFSKEVTLVWKRWHEPKGRHSRRLYVIVRYFSVLNLACVFCFPLAHGRSLIFSHSWYVGGEYLVPLFFPIPSSESYVRPNGIE</sequence>
<organism evidence="3 4">
    <name type="scientific">Galerina marginata (strain CBS 339.88)</name>
    <dbReference type="NCBI Taxonomy" id="685588"/>
    <lineage>
        <taxon>Eukaryota</taxon>
        <taxon>Fungi</taxon>
        <taxon>Dikarya</taxon>
        <taxon>Basidiomycota</taxon>
        <taxon>Agaricomycotina</taxon>
        <taxon>Agaricomycetes</taxon>
        <taxon>Agaricomycetidae</taxon>
        <taxon>Agaricales</taxon>
        <taxon>Agaricineae</taxon>
        <taxon>Strophariaceae</taxon>
        <taxon>Galerina</taxon>
    </lineage>
</organism>
<evidence type="ECO:0000313" key="4">
    <source>
        <dbReference type="Proteomes" id="UP000027222"/>
    </source>
</evidence>
<keyword evidence="4" id="KW-1185">Reference proteome</keyword>
<evidence type="ECO:0000259" key="2">
    <source>
        <dbReference type="Pfam" id="PF20151"/>
    </source>
</evidence>
<reference evidence="4" key="1">
    <citation type="journal article" date="2014" name="Proc. Natl. Acad. Sci. U.S.A.">
        <title>Extensive sampling of basidiomycete genomes demonstrates inadequacy of the white-rot/brown-rot paradigm for wood decay fungi.</title>
        <authorList>
            <person name="Riley R."/>
            <person name="Salamov A.A."/>
            <person name="Brown D.W."/>
            <person name="Nagy L.G."/>
            <person name="Floudas D."/>
            <person name="Held B.W."/>
            <person name="Levasseur A."/>
            <person name="Lombard V."/>
            <person name="Morin E."/>
            <person name="Otillar R."/>
            <person name="Lindquist E.A."/>
            <person name="Sun H."/>
            <person name="LaButti K.M."/>
            <person name="Schmutz J."/>
            <person name="Jabbour D."/>
            <person name="Luo H."/>
            <person name="Baker S.E."/>
            <person name="Pisabarro A.G."/>
            <person name="Walton J.D."/>
            <person name="Blanchette R.A."/>
            <person name="Henrissat B."/>
            <person name="Martin F."/>
            <person name="Cullen D."/>
            <person name="Hibbett D.S."/>
            <person name="Grigoriev I.V."/>
        </authorList>
    </citation>
    <scope>NUCLEOTIDE SEQUENCE [LARGE SCALE GENOMIC DNA]</scope>
    <source>
        <strain evidence="4">CBS 339.88</strain>
    </source>
</reference>
<dbReference type="HOGENOM" id="CLU_1768196_0_0_1"/>
<keyword evidence="1" id="KW-0812">Transmembrane</keyword>
<dbReference type="InterPro" id="IPR045340">
    <property type="entry name" value="DUF6533"/>
</dbReference>
<dbReference type="AlphaFoldDB" id="A0A067SLA5"/>
<dbReference type="EMBL" id="KL142391">
    <property type="protein sequence ID" value="KDR71735.1"/>
    <property type="molecule type" value="Genomic_DNA"/>
</dbReference>
<gene>
    <name evidence="3" type="ORF">GALMADRAFT_777902</name>
</gene>
<keyword evidence="1" id="KW-0472">Membrane</keyword>
<dbReference type="OrthoDB" id="3349377at2759"/>
<protein>
    <recommendedName>
        <fullName evidence="2">DUF6533 domain-containing protein</fullName>
    </recommendedName>
</protein>
<feature type="transmembrane region" description="Helical" evidence="1">
    <location>
        <begin position="88"/>
        <end position="109"/>
    </location>
</feature>
<dbReference type="Proteomes" id="UP000027222">
    <property type="component" value="Unassembled WGS sequence"/>
</dbReference>